<keyword evidence="2" id="KW-1185">Reference proteome</keyword>
<evidence type="ECO:0000313" key="1">
    <source>
        <dbReference type="EMBL" id="GAA2123098.1"/>
    </source>
</evidence>
<organism evidence="1 2">
    <name type="scientific">Kitasatospora saccharophila</name>
    <dbReference type="NCBI Taxonomy" id="407973"/>
    <lineage>
        <taxon>Bacteria</taxon>
        <taxon>Bacillati</taxon>
        <taxon>Actinomycetota</taxon>
        <taxon>Actinomycetes</taxon>
        <taxon>Kitasatosporales</taxon>
        <taxon>Streptomycetaceae</taxon>
        <taxon>Kitasatospora</taxon>
    </lineage>
</organism>
<sequence length="159" mass="16265">MTEGKAAACWEALPAEVRERIDAELALERYVPALRLLRGAADGIGLVLGREILYWRLLPAPPDPLADAEALTGRVAGADAPVLAVRAARAGAGVELLLESADGSRVLTAVDAATAARYLRPGEPVADGAPAEAAEAAAEWLGRQAAAALGVPFHGIGEG</sequence>
<name>A0ABP5K170_9ACTN</name>
<dbReference type="EMBL" id="BAAANS010000091">
    <property type="protein sequence ID" value="GAA2123098.1"/>
    <property type="molecule type" value="Genomic_DNA"/>
</dbReference>
<evidence type="ECO:0000313" key="2">
    <source>
        <dbReference type="Proteomes" id="UP001500897"/>
    </source>
</evidence>
<reference evidence="2" key="1">
    <citation type="journal article" date="2019" name="Int. J. Syst. Evol. Microbiol.">
        <title>The Global Catalogue of Microorganisms (GCM) 10K type strain sequencing project: providing services to taxonomists for standard genome sequencing and annotation.</title>
        <authorList>
            <consortium name="The Broad Institute Genomics Platform"/>
            <consortium name="The Broad Institute Genome Sequencing Center for Infectious Disease"/>
            <person name="Wu L."/>
            <person name="Ma J."/>
        </authorList>
    </citation>
    <scope>NUCLEOTIDE SEQUENCE [LARGE SCALE GENOMIC DNA]</scope>
    <source>
        <strain evidence="2">JCM 14559</strain>
    </source>
</reference>
<dbReference type="Proteomes" id="UP001500897">
    <property type="component" value="Unassembled WGS sequence"/>
</dbReference>
<protein>
    <submittedName>
        <fullName evidence="1">Uncharacterized protein</fullName>
    </submittedName>
</protein>
<dbReference type="RefSeq" id="WP_344558786.1">
    <property type="nucleotide sequence ID" value="NZ_BAAANS010000091.1"/>
</dbReference>
<comment type="caution">
    <text evidence="1">The sequence shown here is derived from an EMBL/GenBank/DDBJ whole genome shotgun (WGS) entry which is preliminary data.</text>
</comment>
<proteinExistence type="predicted"/>
<accession>A0ABP5K170</accession>
<gene>
    <name evidence="1" type="ORF">GCM10009759_73960</name>
</gene>